<evidence type="ECO:0000313" key="3">
    <source>
        <dbReference type="Proteomes" id="UP000887566"/>
    </source>
</evidence>
<keyword evidence="2" id="KW-0812">Transmembrane</keyword>
<reference evidence="4" key="1">
    <citation type="submission" date="2022-11" db="UniProtKB">
        <authorList>
            <consortium name="WormBaseParasite"/>
        </authorList>
    </citation>
    <scope>IDENTIFICATION</scope>
</reference>
<organism evidence="3 4">
    <name type="scientific">Plectus sambesii</name>
    <dbReference type="NCBI Taxonomy" id="2011161"/>
    <lineage>
        <taxon>Eukaryota</taxon>
        <taxon>Metazoa</taxon>
        <taxon>Ecdysozoa</taxon>
        <taxon>Nematoda</taxon>
        <taxon>Chromadorea</taxon>
        <taxon>Plectida</taxon>
        <taxon>Plectina</taxon>
        <taxon>Plectoidea</taxon>
        <taxon>Plectidae</taxon>
        <taxon>Plectus</taxon>
    </lineage>
</organism>
<evidence type="ECO:0000256" key="1">
    <source>
        <dbReference type="SAM" id="MobiDB-lite"/>
    </source>
</evidence>
<accession>A0A914WQM8</accession>
<evidence type="ECO:0000313" key="4">
    <source>
        <dbReference type="WBParaSite" id="PSAMB.scaffold4570size14201.g24623.t1"/>
    </source>
</evidence>
<protein>
    <submittedName>
        <fullName evidence="4">Uncharacterized protein</fullName>
    </submittedName>
</protein>
<dbReference type="Proteomes" id="UP000887566">
    <property type="component" value="Unplaced"/>
</dbReference>
<sequence length="83" mass="9060">MHAPTTTIETVTVVRPLKVISLICLVLALLLLIVCLATTYWLKTGGFRTGLFEECTDREQTSTPLPSAPRPGECNSANRSRGE</sequence>
<evidence type="ECO:0000256" key="2">
    <source>
        <dbReference type="SAM" id="Phobius"/>
    </source>
</evidence>
<dbReference type="Gene3D" id="1.20.140.150">
    <property type="match status" value="1"/>
</dbReference>
<keyword evidence="2" id="KW-1133">Transmembrane helix</keyword>
<dbReference type="AlphaFoldDB" id="A0A914WQM8"/>
<keyword evidence="2" id="KW-0472">Membrane</keyword>
<name>A0A914WQM8_9BILA</name>
<proteinExistence type="predicted"/>
<dbReference type="WBParaSite" id="PSAMB.scaffold4570size14201.g24623.t1">
    <property type="protein sequence ID" value="PSAMB.scaffold4570size14201.g24623.t1"/>
    <property type="gene ID" value="PSAMB.scaffold4570size14201.g24623"/>
</dbReference>
<feature type="region of interest" description="Disordered" evidence="1">
    <location>
        <begin position="58"/>
        <end position="83"/>
    </location>
</feature>
<feature type="transmembrane region" description="Helical" evidence="2">
    <location>
        <begin position="20"/>
        <end position="42"/>
    </location>
</feature>
<keyword evidence="3" id="KW-1185">Reference proteome</keyword>